<keyword evidence="1" id="KW-0132">Cell division</keyword>
<dbReference type="Pfam" id="PF02984">
    <property type="entry name" value="Cyclin_C"/>
    <property type="match status" value="1"/>
</dbReference>
<organism evidence="5 6">
    <name type="scientific">Gossypium barbadense</name>
    <name type="common">Sea Island cotton</name>
    <name type="synonym">Hibiscus barbadensis</name>
    <dbReference type="NCBI Taxonomy" id="3634"/>
    <lineage>
        <taxon>Eukaryota</taxon>
        <taxon>Viridiplantae</taxon>
        <taxon>Streptophyta</taxon>
        <taxon>Embryophyta</taxon>
        <taxon>Tracheophyta</taxon>
        <taxon>Spermatophyta</taxon>
        <taxon>Magnoliopsida</taxon>
        <taxon>eudicotyledons</taxon>
        <taxon>Gunneridae</taxon>
        <taxon>Pentapetalae</taxon>
        <taxon>rosids</taxon>
        <taxon>malvids</taxon>
        <taxon>Malvales</taxon>
        <taxon>Malvaceae</taxon>
        <taxon>Malvoideae</taxon>
        <taxon>Gossypium</taxon>
    </lineage>
</organism>
<proteinExistence type="predicted"/>
<dbReference type="EMBL" id="KZ667106">
    <property type="protein sequence ID" value="PPR92279.1"/>
    <property type="molecule type" value="Genomic_DNA"/>
</dbReference>
<dbReference type="SMART" id="SM01332">
    <property type="entry name" value="Cyclin_C"/>
    <property type="match status" value="1"/>
</dbReference>
<accession>A0A2P5WMG9</accession>
<dbReference type="FunFam" id="1.10.472.10:FF:000219">
    <property type="entry name" value="Cyclin-D5-1"/>
    <property type="match status" value="1"/>
</dbReference>
<evidence type="ECO:0000256" key="1">
    <source>
        <dbReference type="ARBA" id="ARBA00022618"/>
    </source>
</evidence>
<gene>
    <name evidence="5" type="ORF">GOBAR_AA28393</name>
</gene>
<dbReference type="InterPro" id="IPR036915">
    <property type="entry name" value="Cyclin-like_sf"/>
</dbReference>
<evidence type="ECO:0000259" key="4">
    <source>
        <dbReference type="SMART" id="SM01332"/>
    </source>
</evidence>
<evidence type="ECO:0000256" key="2">
    <source>
        <dbReference type="ARBA" id="ARBA00023127"/>
    </source>
</evidence>
<keyword evidence="2" id="KW-0195">Cyclin</keyword>
<dbReference type="Pfam" id="PF00134">
    <property type="entry name" value="Cyclin_N"/>
    <property type="match status" value="1"/>
</dbReference>
<dbReference type="SUPFAM" id="SSF47954">
    <property type="entry name" value="Cyclin-like"/>
    <property type="match status" value="2"/>
</dbReference>
<dbReference type="PANTHER" id="PTHR10177">
    <property type="entry name" value="CYCLINS"/>
    <property type="match status" value="1"/>
</dbReference>
<dbReference type="OrthoDB" id="306099at2759"/>
<dbReference type="InterPro" id="IPR004367">
    <property type="entry name" value="Cyclin_C-dom"/>
</dbReference>
<name>A0A2P5WMG9_GOSBA</name>
<sequence length="284" mass="32750">MGEFESYFSCSNLLFQETEEEVSFSETEAEDDENLYLNDKDDDDEYIEKLIQRETSCISDYPITIRNKWPQCARLNAIEWIFNDGKLWVIRLLSVACLSLAAKMEERRVPVLSEYPTQDHFENKVIQRMELLVVSTLEWKMSTITPFAYLSYFIHKFYGESKPKGLVSKALHLIVLMMKEINLVDHRSSVIAAAAVLAASSDKRLTRKAMELKMNFISFWGSLEIENVFCCYNMMHEIEMRICKTPKSVVSSNYSSVYHAPENSCAVSNGVGTKRKLTFNDSDQ</sequence>
<keyword evidence="3" id="KW-0131">Cell cycle</keyword>
<dbReference type="GO" id="GO:0051301">
    <property type="term" value="P:cell division"/>
    <property type="evidence" value="ECO:0007669"/>
    <property type="project" value="UniProtKB-KW"/>
</dbReference>
<dbReference type="InterPro" id="IPR039361">
    <property type="entry name" value="Cyclin"/>
</dbReference>
<dbReference type="Gene3D" id="1.10.472.10">
    <property type="entry name" value="Cyclin-like"/>
    <property type="match status" value="2"/>
</dbReference>
<reference evidence="5 6" key="1">
    <citation type="submission" date="2015-01" db="EMBL/GenBank/DDBJ databases">
        <title>Genome of allotetraploid Gossypium barbadense reveals genomic plasticity and fiber elongation in cotton evolution.</title>
        <authorList>
            <person name="Chen X."/>
            <person name="Liu X."/>
            <person name="Zhao B."/>
            <person name="Zheng H."/>
            <person name="Hu Y."/>
            <person name="Lu G."/>
            <person name="Yang C."/>
            <person name="Chen J."/>
            <person name="Shan C."/>
            <person name="Zhang L."/>
            <person name="Zhou Y."/>
            <person name="Wang L."/>
            <person name="Guo W."/>
            <person name="Bai Y."/>
            <person name="Ruan J."/>
            <person name="Shangguan X."/>
            <person name="Mao Y."/>
            <person name="Jiang J."/>
            <person name="Zhu Y."/>
            <person name="Lei J."/>
            <person name="Kang H."/>
            <person name="Chen S."/>
            <person name="He X."/>
            <person name="Wang R."/>
            <person name="Wang Y."/>
            <person name="Chen J."/>
            <person name="Wang L."/>
            <person name="Yu S."/>
            <person name="Wang B."/>
            <person name="Wei J."/>
            <person name="Song S."/>
            <person name="Lu X."/>
            <person name="Gao Z."/>
            <person name="Gu W."/>
            <person name="Deng X."/>
            <person name="Ma D."/>
            <person name="Wang S."/>
            <person name="Liang W."/>
            <person name="Fang L."/>
            <person name="Cai C."/>
            <person name="Zhu X."/>
            <person name="Zhou B."/>
            <person name="Zhang Y."/>
            <person name="Chen Z."/>
            <person name="Xu S."/>
            <person name="Zhu R."/>
            <person name="Wang S."/>
            <person name="Zhang T."/>
            <person name="Zhao G."/>
        </authorList>
    </citation>
    <scope>NUCLEOTIDE SEQUENCE [LARGE SCALE GENOMIC DNA]</scope>
    <source>
        <strain evidence="6">cv. Xinhai21</strain>
        <tissue evidence="5">Leaf</tissue>
    </source>
</reference>
<dbReference type="InterPro" id="IPR006671">
    <property type="entry name" value="Cyclin_N"/>
</dbReference>
<evidence type="ECO:0000313" key="5">
    <source>
        <dbReference type="EMBL" id="PPR92279.1"/>
    </source>
</evidence>
<dbReference type="CDD" id="cd20544">
    <property type="entry name" value="CYCLIN_AtCycD-like_rpt2"/>
    <property type="match status" value="1"/>
</dbReference>
<dbReference type="Proteomes" id="UP000239757">
    <property type="component" value="Unassembled WGS sequence"/>
</dbReference>
<protein>
    <recommendedName>
        <fullName evidence="4">Cyclin C-terminal domain-containing protein</fullName>
    </recommendedName>
</protein>
<evidence type="ECO:0000256" key="3">
    <source>
        <dbReference type="ARBA" id="ARBA00023306"/>
    </source>
</evidence>
<feature type="domain" description="Cyclin C-terminal" evidence="4">
    <location>
        <begin position="144"/>
        <end position="262"/>
    </location>
</feature>
<dbReference type="AlphaFoldDB" id="A0A2P5WMG9"/>
<evidence type="ECO:0000313" key="6">
    <source>
        <dbReference type="Proteomes" id="UP000239757"/>
    </source>
</evidence>